<evidence type="ECO:0000259" key="10">
    <source>
        <dbReference type="Pfam" id="PF00384"/>
    </source>
</evidence>
<dbReference type="PANTHER" id="PTHR43105">
    <property type="entry name" value="RESPIRATORY NITRATE REDUCTASE"/>
    <property type="match status" value="1"/>
</dbReference>
<dbReference type="CDD" id="cd02767">
    <property type="entry name" value="MopB_ydeP"/>
    <property type="match status" value="1"/>
</dbReference>
<dbReference type="PIRSF" id="PIRSF000144">
    <property type="entry name" value="CbbBc"/>
    <property type="match status" value="1"/>
</dbReference>
<evidence type="ECO:0000256" key="8">
    <source>
        <dbReference type="ARBA" id="ARBA00023004"/>
    </source>
</evidence>
<dbReference type="RefSeq" id="WP_265505824.1">
    <property type="nucleotide sequence ID" value="NZ_JAOTBE010000005.1"/>
</dbReference>
<organism evidence="11 12">
    <name type="scientific">Paracoccus rhizosphaerae</name>
    <dbReference type="NCBI Taxonomy" id="1133347"/>
    <lineage>
        <taxon>Bacteria</taxon>
        <taxon>Pseudomonadati</taxon>
        <taxon>Pseudomonadota</taxon>
        <taxon>Alphaproteobacteria</taxon>
        <taxon>Rhodobacterales</taxon>
        <taxon>Paracoccaceae</taxon>
        <taxon>Paracoccus</taxon>
    </lineage>
</organism>
<comment type="cofactor">
    <cofactor evidence="1">
        <name>Mo-bis(molybdopterin guanine dinucleotide)</name>
        <dbReference type="ChEBI" id="CHEBI:60539"/>
    </cofactor>
</comment>
<dbReference type="PANTHER" id="PTHR43105:SF4">
    <property type="entry name" value="PROTEIN YDEP"/>
    <property type="match status" value="1"/>
</dbReference>
<evidence type="ECO:0000313" key="12">
    <source>
        <dbReference type="Proteomes" id="UP001589795"/>
    </source>
</evidence>
<dbReference type="Gene3D" id="3.40.228.10">
    <property type="entry name" value="Dimethylsulfoxide Reductase, domain 2"/>
    <property type="match status" value="1"/>
</dbReference>
<proteinExistence type="inferred from homology"/>
<dbReference type="Proteomes" id="UP001589795">
    <property type="component" value="Unassembled WGS sequence"/>
</dbReference>
<dbReference type="InterPro" id="IPR010046">
    <property type="entry name" value="Mopterin_OxRdtse_a_bac"/>
</dbReference>
<dbReference type="InterPro" id="IPR009010">
    <property type="entry name" value="Asp_de-COase-like_dom_sf"/>
</dbReference>
<dbReference type="SUPFAM" id="SSF50692">
    <property type="entry name" value="ADC-like"/>
    <property type="match status" value="1"/>
</dbReference>
<evidence type="ECO:0000256" key="3">
    <source>
        <dbReference type="ARBA" id="ARBA00010312"/>
    </source>
</evidence>
<dbReference type="InterPro" id="IPR037951">
    <property type="entry name" value="MopB_CT_YdeP"/>
</dbReference>
<name>A0ABV6CEL3_9RHOB</name>
<evidence type="ECO:0000256" key="6">
    <source>
        <dbReference type="ARBA" id="ARBA00022723"/>
    </source>
</evidence>
<dbReference type="InterPro" id="IPR041953">
    <property type="entry name" value="YdeP_MopB"/>
</dbReference>
<accession>A0ABV6CEL3</accession>
<keyword evidence="5" id="KW-0500">Molybdenum</keyword>
<gene>
    <name evidence="11" type="ORF">ACFFIZ_02245</name>
</gene>
<dbReference type="SUPFAM" id="SSF53706">
    <property type="entry name" value="Formate dehydrogenase/DMSO reductase, domains 1-3"/>
    <property type="match status" value="1"/>
</dbReference>
<protein>
    <submittedName>
        <fullName evidence="11">FdhF/YdeP family oxidoreductase</fullName>
    </submittedName>
</protein>
<keyword evidence="8" id="KW-0408">Iron</keyword>
<evidence type="ECO:0000256" key="7">
    <source>
        <dbReference type="ARBA" id="ARBA00023002"/>
    </source>
</evidence>
<evidence type="ECO:0000256" key="9">
    <source>
        <dbReference type="ARBA" id="ARBA00023014"/>
    </source>
</evidence>
<feature type="domain" description="Molybdopterin oxidoreductase" evidence="10">
    <location>
        <begin position="119"/>
        <end position="480"/>
    </location>
</feature>
<reference evidence="11 12" key="1">
    <citation type="submission" date="2024-09" db="EMBL/GenBank/DDBJ databases">
        <authorList>
            <person name="Sun Q."/>
            <person name="Mori K."/>
        </authorList>
    </citation>
    <scope>NUCLEOTIDE SEQUENCE [LARGE SCALE GENOMIC DNA]</scope>
    <source>
        <strain evidence="11 12">CCM 7904</strain>
    </source>
</reference>
<sequence length="761" mass="82830">MAKDLSEEDAAADIPVAGYDGPVGGWGSAEGMAKVAKTARSSPGALQTLKRQNKPGGYMCCSCAWAKPPNPHVAEFCENGAKATLWDLTTARCGPDFFRDHKVSDLVTWEEHDLERQGRLTHPMRYDAASDRYVETSWDEAFAAIGAELRRLDPKKVTFYVSGKAGLEASYLYGLFARAYGHTNLPDSSNMCHETTSVGLKKVIGSPVGTCVLDDLEHCDMIIHVGQNPGTNSPRILHPFQKAAERGCHIVAINPLREKGLLEFANPQNPWQMSLGAPTEISDRYLQVRTGGDIAALTGIAKHVLALEDTDGGVLDHAFLAEHCAGLDEWMDWVRATPWGRLEAVSGLSRAEMEGVGTLYARSKAVIGIYGMGVTQHVHGSDAIGALVNLLLLRGNIGRKGAGCSPVRGHSNVQGQRTVGITEKPKLVPNDKLREMFGIEPPEEPGWNTVEFVEALLAGQAQGYVGLGGNLARAVPDQDRVTEVWGRMPLTVHIATRLNRTHLMPGRSAWLLPCLVRSEEDLQNGTSQQITMEDSFSHIYGSIGKREPASPHLKSEVAIVAGLAAATVQANPRLAWDDWSGDYVQVRSLIEATYPDEFHDFEARMNQPGGFYRGNPARERVWKTETGKAQFTVPADLDATGLADGDGVYRLMTLRSNDQFNTTIYGMSDRLRGIEGDRMLVMMSPDDIEAEGLRPGQRIALTGAADDGVPRRVDGLRIVAYDLPRGCIAGYFPELNPLSPLSRHDLLSKTPASKGIPVRLA</sequence>
<keyword evidence="7" id="KW-0560">Oxidoreductase</keyword>
<keyword evidence="12" id="KW-1185">Reference proteome</keyword>
<comment type="cofactor">
    <cofactor evidence="2">
        <name>[4Fe-4S] cluster</name>
        <dbReference type="ChEBI" id="CHEBI:49883"/>
    </cofactor>
</comment>
<evidence type="ECO:0000313" key="11">
    <source>
        <dbReference type="EMBL" id="MFC0199183.1"/>
    </source>
</evidence>
<dbReference type="CDD" id="cd02787">
    <property type="entry name" value="MopB_CT_ydeP"/>
    <property type="match status" value="1"/>
</dbReference>
<dbReference type="Gene3D" id="3.40.50.740">
    <property type="match status" value="1"/>
</dbReference>
<evidence type="ECO:0000256" key="4">
    <source>
        <dbReference type="ARBA" id="ARBA00022485"/>
    </source>
</evidence>
<comment type="caution">
    <text evidence="11">The sequence shown here is derived from an EMBL/GenBank/DDBJ whole genome shotgun (WGS) entry which is preliminary data.</text>
</comment>
<evidence type="ECO:0000256" key="2">
    <source>
        <dbReference type="ARBA" id="ARBA00001966"/>
    </source>
</evidence>
<keyword evidence="4" id="KW-0004">4Fe-4S</keyword>
<evidence type="ECO:0000256" key="5">
    <source>
        <dbReference type="ARBA" id="ARBA00022505"/>
    </source>
</evidence>
<dbReference type="NCBIfam" id="TIGR01701">
    <property type="entry name" value="Fdhalpha-like"/>
    <property type="match status" value="1"/>
</dbReference>
<comment type="similarity">
    <text evidence="3">Belongs to the prokaryotic molybdopterin-containing oxidoreductase family.</text>
</comment>
<dbReference type="Pfam" id="PF00384">
    <property type="entry name" value="Molybdopterin"/>
    <property type="match status" value="1"/>
</dbReference>
<dbReference type="InterPro" id="IPR050123">
    <property type="entry name" value="Prok_molybdopt-oxidoreductase"/>
</dbReference>
<keyword evidence="9" id="KW-0411">Iron-sulfur</keyword>
<evidence type="ECO:0000256" key="1">
    <source>
        <dbReference type="ARBA" id="ARBA00001942"/>
    </source>
</evidence>
<dbReference type="InterPro" id="IPR006656">
    <property type="entry name" value="Mopterin_OxRdtase"/>
</dbReference>
<dbReference type="EMBL" id="JBHLWQ010000020">
    <property type="protein sequence ID" value="MFC0199183.1"/>
    <property type="molecule type" value="Genomic_DNA"/>
</dbReference>
<keyword evidence="6" id="KW-0479">Metal-binding</keyword>